<feature type="transmembrane region" description="Helical" evidence="10">
    <location>
        <begin position="57"/>
        <end position="77"/>
    </location>
</feature>
<proteinExistence type="inferred from homology"/>
<dbReference type="EMBL" id="LCRI01000011">
    <property type="protein sequence ID" value="KKW32877.1"/>
    <property type="molecule type" value="Genomic_DNA"/>
</dbReference>
<evidence type="ECO:0000256" key="3">
    <source>
        <dbReference type="ARBA" id="ARBA00022692"/>
    </source>
</evidence>
<gene>
    <name evidence="12" type="ORF">UY77_C0011G0005</name>
</gene>
<dbReference type="InterPro" id="IPR038354">
    <property type="entry name" value="VKOR_sf"/>
</dbReference>
<dbReference type="InterPro" id="IPR012932">
    <property type="entry name" value="VKOR"/>
</dbReference>
<evidence type="ECO:0000259" key="11">
    <source>
        <dbReference type="SMART" id="SM00756"/>
    </source>
</evidence>
<feature type="transmembrane region" description="Helical" evidence="10">
    <location>
        <begin position="113"/>
        <end position="138"/>
    </location>
</feature>
<dbReference type="SMART" id="SM00756">
    <property type="entry name" value="VKc"/>
    <property type="match status" value="1"/>
</dbReference>
<keyword evidence="8" id="KW-1015">Disulfide bond</keyword>
<evidence type="ECO:0000256" key="8">
    <source>
        <dbReference type="ARBA" id="ARBA00023157"/>
    </source>
</evidence>
<dbReference type="GO" id="GO:0048038">
    <property type="term" value="F:quinone binding"/>
    <property type="evidence" value="ECO:0007669"/>
    <property type="project" value="UniProtKB-KW"/>
</dbReference>
<dbReference type="GO" id="GO:0016020">
    <property type="term" value="C:membrane"/>
    <property type="evidence" value="ECO:0007669"/>
    <property type="project" value="UniProtKB-SubCell"/>
</dbReference>
<keyword evidence="6" id="KW-0560">Oxidoreductase</keyword>
<comment type="caution">
    <text evidence="12">The sequence shown here is derived from an EMBL/GenBank/DDBJ whole genome shotgun (WGS) entry which is preliminary data.</text>
</comment>
<evidence type="ECO:0000256" key="6">
    <source>
        <dbReference type="ARBA" id="ARBA00023002"/>
    </source>
</evidence>
<evidence type="ECO:0000256" key="7">
    <source>
        <dbReference type="ARBA" id="ARBA00023136"/>
    </source>
</evidence>
<keyword evidence="4" id="KW-0874">Quinone</keyword>
<dbReference type="InterPro" id="IPR044698">
    <property type="entry name" value="VKOR/LTO1"/>
</dbReference>
<evidence type="ECO:0000256" key="2">
    <source>
        <dbReference type="ARBA" id="ARBA00006214"/>
    </source>
</evidence>
<dbReference type="CDD" id="cd12916">
    <property type="entry name" value="VKOR_1"/>
    <property type="match status" value="1"/>
</dbReference>
<evidence type="ECO:0000256" key="9">
    <source>
        <dbReference type="ARBA" id="ARBA00023284"/>
    </source>
</evidence>
<evidence type="ECO:0000256" key="4">
    <source>
        <dbReference type="ARBA" id="ARBA00022719"/>
    </source>
</evidence>
<evidence type="ECO:0000256" key="5">
    <source>
        <dbReference type="ARBA" id="ARBA00022989"/>
    </source>
</evidence>
<dbReference type="Gene3D" id="1.20.1440.130">
    <property type="entry name" value="VKOR domain"/>
    <property type="match status" value="1"/>
</dbReference>
<comment type="similarity">
    <text evidence="2">Belongs to the VKOR family.</text>
</comment>
<organism evidence="12 13">
    <name type="scientific">Candidatus Uhrbacteria bacterium GW2011_GWA2_53_10</name>
    <dbReference type="NCBI Taxonomy" id="1618980"/>
    <lineage>
        <taxon>Bacteria</taxon>
        <taxon>Candidatus Uhriibacteriota</taxon>
    </lineage>
</organism>
<keyword evidence="3 10" id="KW-0812">Transmembrane</keyword>
<feature type="transmembrane region" description="Helical" evidence="10">
    <location>
        <begin position="89"/>
        <end position="107"/>
    </location>
</feature>
<protein>
    <recommendedName>
        <fullName evidence="11">Vitamin K epoxide reductase domain-containing protein</fullName>
    </recommendedName>
</protein>
<evidence type="ECO:0000256" key="1">
    <source>
        <dbReference type="ARBA" id="ARBA00004141"/>
    </source>
</evidence>
<dbReference type="AlphaFoldDB" id="A0A0G1ZWV8"/>
<feature type="domain" description="Vitamin K epoxide reductase" evidence="11">
    <location>
        <begin position="2"/>
        <end position="139"/>
    </location>
</feature>
<keyword evidence="5 10" id="KW-1133">Transmembrane helix</keyword>
<sequence>MDRRAFLILLIAVLIGLGISVYSFAHNRAFVSGEFCTLSETFNCDIVNRGPFSQVGGVSIALVGVIGYAFLLIGTLLKWRKPADRSLTIFLLIASLGGFLFSVYLTNIEAFVLKTWCLLCLTSQAVITITLGCAVWLWRQERTAKDLQS</sequence>
<keyword evidence="9" id="KW-0676">Redox-active center</keyword>
<dbReference type="GO" id="GO:0016491">
    <property type="term" value="F:oxidoreductase activity"/>
    <property type="evidence" value="ECO:0007669"/>
    <property type="project" value="UniProtKB-KW"/>
</dbReference>
<evidence type="ECO:0000256" key="10">
    <source>
        <dbReference type="SAM" id="Phobius"/>
    </source>
</evidence>
<name>A0A0G1ZWV8_9BACT</name>
<reference evidence="12 13" key="1">
    <citation type="journal article" date="2015" name="Nature">
        <title>rRNA introns, odd ribosomes, and small enigmatic genomes across a large radiation of phyla.</title>
        <authorList>
            <person name="Brown C.T."/>
            <person name="Hug L.A."/>
            <person name="Thomas B.C."/>
            <person name="Sharon I."/>
            <person name="Castelle C.J."/>
            <person name="Singh A."/>
            <person name="Wilkins M.J."/>
            <person name="Williams K.H."/>
            <person name="Banfield J.F."/>
        </authorList>
    </citation>
    <scope>NUCLEOTIDE SEQUENCE [LARGE SCALE GENOMIC DNA]</scope>
</reference>
<comment type="subcellular location">
    <subcellularLocation>
        <location evidence="1">Membrane</location>
        <topology evidence="1">Multi-pass membrane protein</topology>
    </subcellularLocation>
</comment>
<dbReference type="Proteomes" id="UP000034711">
    <property type="component" value="Unassembled WGS sequence"/>
</dbReference>
<evidence type="ECO:0000313" key="13">
    <source>
        <dbReference type="Proteomes" id="UP000034711"/>
    </source>
</evidence>
<dbReference type="Pfam" id="PF07884">
    <property type="entry name" value="VKOR"/>
    <property type="match status" value="1"/>
</dbReference>
<evidence type="ECO:0000313" key="12">
    <source>
        <dbReference type="EMBL" id="KKW32877.1"/>
    </source>
</evidence>
<keyword evidence="7 10" id="KW-0472">Membrane</keyword>
<accession>A0A0G1ZWV8</accession>